<organism evidence="1 2">
    <name type="scientific">Quercus suber</name>
    <name type="common">Cork oak</name>
    <dbReference type="NCBI Taxonomy" id="58331"/>
    <lineage>
        <taxon>Eukaryota</taxon>
        <taxon>Viridiplantae</taxon>
        <taxon>Streptophyta</taxon>
        <taxon>Embryophyta</taxon>
        <taxon>Tracheophyta</taxon>
        <taxon>Spermatophyta</taxon>
        <taxon>Magnoliopsida</taxon>
        <taxon>eudicotyledons</taxon>
        <taxon>Gunneridae</taxon>
        <taxon>Pentapetalae</taxon>
        <taxon>rosids</taxon>
        <taxon>fabids</taxon>
        <taxon>Fagales</taxon>
        <taxon>Fagaceae</taxon>
        <taxon>Quercus</taxon>
    </lineage>
</organism>
<dbReference type="PANTHER" id="PTHR33538:SF2">
    <property type="entry name" value="PROTEIN GAMETE EXPRESSED 1"/>
    <property type="match status" value="1"/>
</dbReference>
<dbReference type="AlphaFoldDB" id="A0AAW0LHD9"/>
<dbReference type="InterPro" id="IPR040346">
    <property type="entry name" value="GEX1/Brambleberry"/>
</dbReference>
<evidence type="ECO:0000313" key="1">
    <source>
        <dbReference type="EMBL" id="KAK7850615.1"/>
    </source>
</evidence>
<gene>
    <name evidence="1" type="primary">GEX1_1</name>
    <name evidence="1" type="ORF">CFP56_044060</name>
</gene>
<evidence type="ECO:0000313" key="2">
    <source>
        <dbReference type="Proteomes" id="UP000237347"/>
    </source>
</evidence>
<reference evidence="1 2" key="1">
    <citation type="journal article" date="2018" name="Sci. Data">
        <title>The draft genome sequence of cork oak.</title>
        <authorList>
            <person name="Ramos A.M."/>
            <person name="Usie A."/>
            <person name="Barbosa P."/>
            <person name="Barros P.M."/>
            <person name="Capote T."/>
            <person name="Chaves I."/>
            <person name="Simoes F."/>
            <person name="Abreu I."/>
            <person name="Carrasquinho I."/>
            <person name="Faro C."/>
            <person name="Guimaraes J.B."/>
            <person name="Mendonca D."/>
            <person name="Nobrega F."/>
            <person name="Rodrigues L."/>
            <person name="Saibo N.J.M."/>
            <person name="Varela M.C."/>
            <person name="Egas C."/>
            <person name="Matos J."/>
            <person name="Miguel C.M."/>
            <person name="Oliveira M.M."/>
            <person name="Ricardo C.P."/>
            <person name="Goncalves S."/>
        </authorList>
    </citation>
    <scope>NUCLEOTIDE SEQUENCE [LARGE SCALE GENOMIC DNA]</scope>
    <source>
        <strain evidence="2">cv. HL8</strain>
    </source>
</reference>
<name>A0AAW0LHD9_QUESU</name>
<dbReference type="Proteomes" id="UP000237347">
    <property type="component" value="Unassembled WGS sequence"/>
</dbReference>
<comment type="caution">
    <text evidence="1">The sequence shown here is derived from an EMBL/GenBank/DDBJ whole genome shotgun (WGS) entry which is preliminary data.</text>
</comment>
<dbReference type="EMBL" id="PKMF04000097">
    <property type="protein sequence ID" value="KAK7850615.1"/>
    <property type="molecule type" value="Genomic_DNA"/>
</dbReference>
<sequence>MQNEVTLKSARKENDEGIERVNNARRKLTGLKSCWYDAYQGLFAKCSDITTTVDNERRKRFGWDLSNCFQNESGNLIILGINTEKLVNQLVISANNAEE</sequence>
<dbReference type="PANTHER" id="PTHR33538">
    <property type="entry name" value="PROTEIN GAMETE EXPRESSED 1"/>
    <property type="match status" value="1"/>
</dbReference>
<accession>A0AAW0LHD9</accession>
<proteinExistence type="predicted"/>
<keyword evidence="2" id="KW-1185">Reference proteome</keyword>
<protein>
    <submittedName>
        <fullName evidence="1">Protein gamete expressed 1</fullName>
    </submittedName>
</protein>